<dbReference type="Proteomes" id="UP000184120">
    <property type="component" value="Unassembled WGS sequence"/>
</dbReference>
<dbReference type="OrthoDB" id="1406417at2"/>
<evidence type="ECO:0000313" key="3">
    <source>
        <dbReference type="Proteomes" id="UP000184120"/>
    </source>
</evidence>
<reference evidence="1" key="5">
    <citation type="submission" date="2024-05" db="EMBL/GenBank/DDBJ databases">
        <authorList>
            <person name="Sun Q."/>
            <person name="Zhou Y."/>
        </authorList>
    </citation>
    <scope>NUCLEOTIDE SEQUENCE</scope>
    <source>
        <strain evidence="1">CGMCC 1.12707</strain>
    </source>
</reference>
<keyword evidence="4" id="KW-1185">Reference proteome</keyword>
<evidence type="ECO:0000313" key="2">
    <source>
        <dbReference type="EMBL" id="SHK73294.1"/>
    </source>
</evidence>
<dbReference type="EMBL" id="FRBH01000003">
    <property type="protein sequence ID" value="SHK73294.1"/>
    <property type="molecule type" value="Genomic_DNA"/>
</dbReference>
<dbReference type="InterPro" id="IPR043519">
    <property type="entry name" value="NT_sf"/>
</dbReference>
<dbReference type="EMBL" id="BMFL01000020">
    <property type="protein sequence ID" value="GGF07822.1"/>
    <property type="molecule type" value="Genomic_DNA"/>
</dbReference>
<dbReference type="Proteomes" id="UP000650994">
    <property type="component" value="Unassembled WGS sequence"/>
</dbReference>
<reference evidence="4" key="4">
    <citation type="journal article" date="2019" name="Int. J. Syst. Evol. Microbiol.">
        <title>The Global Catalogue of Microorganisms (GCM) 10K type strain sequencing project: providing services to taxonomists for standard genome sequencing and annotation.</title>
        <authorList>
            <consortium name="The Broad Institute Genomics Platform"/>
            <consortium name="The Broad Institute Genome Sequencing Center for Infectious Disease"/>
            <person name="Wu L."/>
            <person name="Ma J."/>
        </authorList>
    </citation>
    <scope>NUCLEOTIDE SEQUENCE [LARGE SCALE GENOMIC DNA]</scope>
    <source>
        <strain evidence="4">CGMCC 1.12707</strain>
    </source>
</reference>
<name>A0A1M6UVQ8_9FLAO</name>
<dbReference type="RefSeq" id="WP_072929986.1">
    <property type="nucleotide sequence ID" value="NZ_BMFL01000020.1"/>
</dbReference>
<proteinExistence type="predicted"/>
<dbReference type="AlphaFoldDB" id="A0A1M6UVQ8"/>
<evidence type="ECO:0008006" key="5">
    <source>
        <dbReference type="Google" id="ProtNLM"/>
    </source>
</evidence>
<accession>A0A1M6UVQ8</accession>
<reference evidence="2" key="3">
    <citation type="submission" date="2016-11" db="EMBL/GenBank/DDBJ databases">
        <authorList>
            <person name="Jaros S."/>
            <person name="Januszkiewicz K."/>
            <person name="Wedrychowicz H."/>
        </authorList>
    </citation>
    <scope>NUCLEOTIDE SEQUENCE [LARGE SCALE GENOMIC DNA]</scope>
    <source>
        <strain evidence="2">DSM 27989</strain>
    </source>
</reference>
<dbReference type="Gene3D" id="3.30.460.10">
    <property type="entry name" value="Beta Polymerase, domain 2"/>
    <property type="match status" value="1"/>
</dbReference>
<dbReference type="SUPFAM" id="SSF81301">
    <property type="entry name" value="Nucleotidyltransferase"/>
    <property type="match status" value="1"/>
</dbReference>
<organism evidence="2 3">
    <name type="scientific">Chishuiella changwenlii</name>
    <dbReference type="NCBI Taxonomy" id="1434701"/>
    <lineage>
        <taxon>Bacteria</taxon>
        <taxon>Pseudomonadati</taxon>
        <taxon>Bacteroidota</taxon>
        <taxon>Flavobacteriia</taxon>
        <taxon>Flavobacteriales</taxon>
        <taxon>Weeksellaceae</taxon>
        <taxon>Chishuiella</taxon>
    </lineage>
</organism>
<evidence type="ECO:0000313" key="1">
    <source>
        <dbReference type="EMBL" id="GGF07822.1"/>
    </source>
</evidence>
<evidence type="ECO:0000313" key="4">
    <source>
        <dbReference type="Proteomes" id="UP000650994"/>
    </source>
</evidence>
<protein>
    <recommendedName>
        <fullName evidence="5">Nucleotidyltransferase</fullName>
    </recommendedName>
</protein>
<reference evidence="1" key="1">
    <citation type="journal article" date="2014" name="Int. J. Syst. Evol. Microbiol.">
        <title>Complete genome of a new Firmicutes species belonging to the dominant human colonic microbiota ('Ruminococcus bicirculans') reveals two chromosomes and a selective capacity to utilize plant glucans.</title>
        <authorList>
            <consortium name="NISC Comparative Sequencing Program"/>
            <person name="Wegmann U."/>
            <person name="Louis P."/>
            <person name="Goesmann A."/>
            <person name="Henrissat B."/>
            <person name="Duncan S.H."/>
            <person name="Flint H.J."/>
        </authorList>
    </citation>
    <scope>NUCLEOTIDE SEQUENCE</scope>
    <source>
        <strain evidence="1">CGMCC 1.12707</strain>
    </source>
</reference>
<gene>
    <name evidence="1" type="ORF">GCM10010984_26250</name>
    <name evidence="2" type="ORF">SAMN05443634_10383</name>
</gene>
<dbReference type="Pfam" id="PF18144">
    <property type="entry name" value="SMODS"/>
    <property type="match status" value="1"/>
</dbReference>
<dbReference type="STRING" id="1434701.SAMN05443634_10383"/>
<reference evidence="3" key="2">
    <citation type="submission" date="2016-11" db="EMBL/GenBank/DDBJ databases">
        <authorList>
            <person name="Varghese N."/>
            <person name="Submissions S."/>
        </authorList>
    </citation>
    <scope>NUCLEOTIDE SEQUENCE [LARGE SCALE GENOMIC DNA]</scope>
    <source>
        <strain evidence="3">DSM 27989</strain>
    </source>
</reference>
<sequence length="322" mass="37316">MAVNKNEHLNKVLETHRMFHINALVTKHKEKRDEIKEALETEFNSKIYSPFNSGSFGKHTAINTKFDLDIVAPFKKDSFSTIEDMFNEVYEFLYNKYHYTGKAEVRKQKVSIGVIFNIDQDGDQISIDVVPGRELTQDTYLKEKDLNIYFNEDKWGFSKGSYMKTNIQAQIDHIKGKDSERKIIRLFKIWKNSNSEEFKSFMLELISIKAFDKSTIEGDLWGKLKGVMTYIRDNVTNDSFTLKDPGNSNNDVIQTLSTSQRQHLSDRMRIIIDNIEANAENIKSYFPINEEFDIPEENNSSSYGVKESSTVFSIPSDNQRFG</sequence>